<dbReference type="EMBL" id="AZAC01000010">
    <property type="protein sequence ID" value="KIX14584.1"/>
    <property type="molecule type" value="Genomic_DNA"/>
</dbReference>
<dbReference type="GO" id="GO:0046872">
    <property type="term" value="F:metal ion binding"/>
    <property type="evidence" value="ECO:0007669"/>
    <property type="project" value="InterPro"/>
</dbReference>
<dbReference type="AlphaFoldDB" id="A0A0D2J8U3"/>
<dbReference type="GO" id="GO:0006096">
    <property type="term" value="P:glycolytic process"/>
    <property type="evidence" value="ECO:0007669"/>
    <property type="project" value="UniProtKB-KW"/>
</dbReference>
<dbReference type="RefSeq" id="WP_044347843.1">
    <property type="nucleotide sequence ID" value="NZ_AZAC01000010.1"/>
</dbReference>
<dbReference type="Pfam" id="PF10143">
    <property type="entry name" value="PhosphMutase"/>
    <property type="match status" value="1"/>
</dbReference>
<dbReference type="GO" id="GO:0004619">
    <property type="term" value="F:phosphoglycerate mutase activity"/>
    <property type="evidence" value="ECO:0007669"/>
    <property type="project" value="UniProtKB-EC"/>
</dbReference>
<feature type="domain" description="Metalloenzyme" evidence="6">
    <location>
        <begin position="4"/>
        <end position="406"/>
    </location>
</feature>
<proteinExistence type="inferred from homology"/>
<comment type="catalytic activity">
    <reaction evidence="1">
        <text>(2R)-2-phosphoglycerate = (2R)-3-phosphoglycerate</text>
        <dbReference type="Rhea" id="RHEA:15901"/>
        <dbReference type="ChEBI" id="CHEBI:58272"/>
        <dbReference type="ChEBI" id="CHEBI:58289"/>
        <dbReference type="EC" id="5.4.2.12"/>
    </reaction>
</comment>
<dbReference type="SUPFAM" id="SSF53649">
    <property type="entry name" value="Alkaline phosphatase-like"/>
    <property type="match status" value="1"/>
</dbReference>
<dbReference type="Pfam" id="PF01676">
    <property type="entry name" value="Metalloenzyme"/>
    <property type="match status" value="1"/>
</dbReference>
<evidence type="ECO:0000313" key="8">
    <source>
        <dbReference type="Proteomes" id="UP000032233"/>
    </source>
</evidence>
<dbReference type="OrthoDB" id="9804453at2"/>
<dbReference type="PIRSF" id="PIRSF006392">
    <property type="entry name" value="IPGAM_arch"/>
    <property type="match status" value="1"/>
</dbReference>
<reference evidence="7 8" key="1">
    <citation type="submission" date="2013-11" db="EMBL/GenBank/DDBJ databases">
        <title>Metagenomic analysis of a methanogenic consortium involved in long chain n-alkane degradation.</title>
        <authorList>
            <person name="Davidova I.A."/>
            <person name="Callaghan A.V."/>
            <person name="Wawrik B."/>
            <person name="Pruitt S."/>
            <person name="Marks C."/>
            <person name="Duncan K.E."/>
            <person name="Suflita J.M."/>
        </authorList>
    </citation>
    <scope>NUCLEOTIDE SEQUENCE [LARGE SCALE GENOMIC DNA]</scope>
    <source>
        <strain evidence="7 8">SPR</strain>
    </source>
</reference>
<comment type="pathway">
    <text evidence="3">Carbohydrate degradation.</text>
</comment>
<dbReference type="InterPro" id="IPR042253">
    <property type="entry name" value="Pglycerate_mutase_ApgM_sf"/>
</dbReference>
<evidence type="ECO:0000256" key="1">
    <source>
        <dbReference type="ARBA" id="ARBA00000370"/>
    </source>
</evidence>
<dbReference type="Gene3D" id="3.30.70.2130">
    <property type="entry name" value="Metalloenzyme domain"/>
    <property type="match status" value="1"/>
</dbReference>
<protein>
    <submittedName>
        <fullName evidence="7">Phosphoglycerate mutase</fullName>
    </submittedName>
</protein>
<evidence type="ECO:0000256" key="3">
    <source>
        <dbReference type="ARBA" id="ARBA00004921"/>
    </source>
</evidence>
<keyword evidence="8" id="KW-1185">Reference proteome</keyword>
<dbReference type="STRING" id="1429043.X474_08370"/>
<dbReference type="CDD" id="cd16011">
    <property type="entry name" value="iPGM_like"/>
    <property type="match status" value="1"/>
</dbReference>
<evidence type="ECO:0000313" key="7">
    <source>
        <dbReference type="EMBL" id="KIX14584.1"/>
    </source>
</evidence>
<evidence type="ECO:0000256" key="5">
    <source>
        <dbReference type="ARBA" id="ARBA00023152"/>
    </source>
</evidence>
<dbReference type="Gene3D" id="3.40.720.10">
    <property type="entry name" value="Alkaline Phosphatase, subunit A"/>
    <property type="match status" value="2"/>
</dbReference>
<sequence length="440" mass="47726">MPSRCLLVLLDGLSDRSHKALAGDTPLAFAHTPNLDRLAGLGSTGLYHGAMVGQALPSEEAHFSLFGYSPAEFPGRGLLEAMGAEIDITENRVYLLARLLSLFDNQGRLLVKEYKPALAQEAAAELFQQIERFSDLGMEARLVPTKGLESVLVLGPEASPHISDSSPLGPGKNLQKVLPLAKASDPALAEKTAGFLNRYLLWSYETLKEFGVKRELVKAGENPVNGLATQRPGQVRPVQPFEERWGLKGAIVASGLIYLGLGRLLGMRARAVGETDNCAKDLAQRLEEGLFLLKDHDFVHVHTKAPDEAGHKKDPMLKKSIIENLDKGFGGLMERILDDPELLVVVTSDHATPSAGPLIHSGEPVPFLCVGNGVWQDQVERFDEVSCAAGAFGLLRGPELMHLLLNWLDRVKLRGLFDTAHDQPYWPGNAVPLTLPGKGG</sequence>
<organism evidence="7 8">
    <name type="scientific">Dethiosulfatarculus sandiegensis</name>
    <dbReference type="NCBI Taxonomy" id="1429043"/>
    <lineage>
        <taxon>Bacteria</taxon>
        <taxon>Pseudomonadati</taxon>
        <taxon>Thermodesulfobacteriota</taxon>
        <taxon>Desulfarculia</taxon>
        <taxon>Desulfarculales</taxon>
        <taxon>Desulfarculaceae</taxon>
        <taxon>Dethiosulfatarculus</taxon>
    </lineage>
</organism>
<evidence type="ECO:0000256" key="4">
    <source>
        <dbReference type="ARBA" id="ARBA00005524"/>
    </source>
</evidence>
<dbReference type="PANTHER" id="PTHR31209">
    <property type="entry name" value="COFACTOR-INDEPENDENT PHOSPHOGLYCERATE MUTASE"/>
    <property type="match status" value="1"/>
</dbReference>
<gene>
    <name evidence="7" type="ORF">X474_08370</name>
</gene>
<dbReference type="PATRIC" id="fig|1429043.3.peg.1769"/>
<accession>A0A0D2J8U3</accession>
<dbReference type="InParanoid" id="A0A0D2J8U3"/>
<dbReference type="Proteomes" id="UP000032233">
    <property type="component" value="Unassembled WGS sequence"/>
</dbReference>
<dbReference type="InterPro" id="IPR017850">
    <property type="entry name" value="Alkaline_phosphatase_core_sf"/>
</dbReference>
<dbReference type="InterPro" id="IPR006124">
    <property type="entry name" value="Metalloenzyme"/>
</dbReference>
<evidence type="ECO:0000256" key="2">
    <source>
        <dbReference type="ARBA" id="ARBA00002315"/>
    </source>
</evidence>
<comment type="caution">
    <text evidence="7">The sequence shown here is derived from an EMBL/GenBank/DDBJ whole genome shotgun (WGS) entry which is preliminary data.</text>
</comment>
<evidence type="ECO:0000259" key="6">
    <source>
        <dbReference type="Pfam" id="PF01676"/>
    </source>
</evidence>
<comment type="function">
    <text evidence="2">Catalyzes the interconversion of 2-phosphoglycerate and 3-phosphoglycerate.</text>
</comment>
<name>A0A0D2J8U3_9BACT</name>
<dbReference type="PANTHER" id="PTHR31209:SF0">
    <property type="entry name" value="METALLOENZYME DOMAIN-CONTAINING PROTEIN"/>
    <property type="match status" value="1"/>
</dbReference>
<comment type="similarity">
    <text evidence="4">Belongs to the BPG-independent phosphoglycerate mutase family. A-PGAM subfamily.</text>
</comment>
<dbReference type="InterPro" id="IPR004456">
    <property type="entry name" value="Pglycerate_mutase_ApgM"/>
</dbReference>
<keyword evidence="5" id="KW-0324">Glycolysis</keyword>